<organism evidence="1 2">
    <name type="scientific">Candidatus Kaiserbacteria bacterium GW2011_GWC2_49_12</name>
    <dbReference type="NCBI Taxonomy" id="1618675"/>
    <lineage>
        <taxon>Bacteria</taxon>
        <taxon>Candidatus Kaiseribacteriota</taxon>
    </lineage>
</organism>
<protein>
    <submittedName>
        <fullName evidence="1">Uncharacterized protein</fullName>
    </submittedName>
</protein>
<evidence type="ECO:0000313" key="1">
    <source>
        <dbReference type="EMBL" id="KKW05289.1"/>
    </source>
</evidence>
<accession>A0A0G1YFW1</accession>
<proteinExistence type="predicted"/>
<evidence type="ECO:0000313" key="2">
    <source>
        <dbReference type="Proteomes" id="UP000034589"/>
    </source>
</evidence>
<sequence length="31" mass="3344">MRRIPRQLAPDTYLGDARSAVRGAFAKIGVG</sequence>
<dbReference type="AlphaFoldDB" id="A0A0G1YFW1"/>
<feature type="non-terminal residue" evidence="1">
    <location>
        <position position="31"/>
    </location>
</feature>
<name>A0A0G1YFW1_9BACT</name>
<gene>
    <name evidence="1" type="ORF">UY39_C0066G0001</name>
</gene>
<comment type="caution">
    <text evidence="1">The sequence shown here is derived from an EMBL/GenBank/DDBJ whole genome shotgun (WGS) entry which is preliminary data.</text>
</comment>
<dbReference type="EMBL" id="LCPV01000066">
    <property type="protein sequence ID" value="KKW05289.1"/>
    <property type="molecule type" value="Genomic_DNA"/>
</dbReference>
<dbReference type="Proteomes" id="UP000034589">
    <property type="component" value="Unassembled WGS sequence"/>
</dbReference>
<reference evidence="1 2" key="1">
    <citation type="journal article" date="2015" name="Nature">
        <title>rRNA introns, odd ribosomes, and small enigmatic genomes across a large radiation of phyla.</title>
        <authorList>
            <person name="Brown C.T."/>
            <person name="Hug L.A."/>
            <person name="Thomas B.C."/>
            <person name="Sharon I."/>
            <person name="Castelle C.J."/>
            <person name="Singh A."/>
            <person name="Wilkins M.J."/>
            <person name="Williams K.H."/>
            <person name="Banfield J.F."/>
        </authorList>
    </citation>
    <scope>NUCLEOTIDE SEQUENCE [LARGE SCALE GENOMIC DNA]</scope>
</reference>